<accession>R7RYI6</accession>
<feature type="region of interest" description="Disordered" evidence="1">
    <location>
        <begin position="1"/>
        <end position="53"/>
    </location>
</feature>
<feature type="non-terminal residue" evidence="2">
    <location>
        <position position="231"/>
    </location>
</feature>
<evidence type="ECO:0000313" key="2">
    <source>
        <dbReference type="EMBL" id="EIM79397.1"/>
    </source>
</evidence>
<feature type="region of interest" description="Disordered" evidence="1">
    <location>
        <begin position="127"/>
        <end position="165"/>
    </location>
</feature>
<proteinExistence type="predicted"/>
<reference evidence="3" key="1">
    <citation type="journal article" date="2012" name="Science">
        <title>The Paleozoic origin of enzymatic lignin decomposition reconstructed from 31 fungal genomes.</title>
        <authorList>
            <person name="Floudas D."/>
            <person name="Binder M."/>
            <person name="Riley R."/>
            <person name="Barry K."/>
            <person name="Blanchette R.A."/>
            <person name="Henrissat B."/>
            <person name="Martinez A.T."/>
            <person name="Otillar R."/>
            <person name="Spatafora J.W."/>
            <person name="Yadav J.S."/>
            <person name="Aerts A."/>
            <person name="Benoit I."/>
            <person name="Boyd A."/>
            <person name="Carlson A."/>
            <person name="Copeland A."/>
            <person name="Coutinho P.M."/>
            <person name="de Vries R.P."/>
            <person name="Ferreira P."/>
            <person name="Findley K."/>
            <person name="Foster B."/>
            <person name="Gaskell J."/>
            <person name="Glotzer D."/>
            <person name="Gorecki P."/>
            <person name="Heitman J."/>
            <person name="Hesse C."/>
            <person name="Hori C."/>
            <person name="Igarashi K."/>
            <person name="Jurgens J.A."/>
            <person name="Kallen N."/>
            <person name="Kersten P."/>
            <person name="Kohler A."/>
            <person name="Kuees U."/>
            <person name="Kumar T.K.A."/>
            <person name="Kuo A."/>
            <person name="LaButti K."/>
            <person name="Larrondo L.F."/>
            <person name="Lindquist E."/>
            <person name="Ling A."/>
            <person name="Lombard V."/>
            <person name="Lucas S."/>
            <person name="Lundell T."/>
            <person name="Martin R."/>
            <person name="McLaughlin D.J."/>
            <person name="Morgenstern I."/>
            <person name="Morin E."/>
            <person name="Murat C."/>
            <person name="Nagy L.G."/>
            <person name="Nolan M."/>
            <person name="Ohm R.A."/>
            <person name="Patyshakuliyeva A."/>
            <person name="Rokas A."/>
            <person name="Ruiz-Duenas F.J."/>
            <person name="Sabat G."/>
            <person name="Salamov A."/>
            <person name="Samejima M."/>
            <person name="Schmutz J."/>
            <person name="Slot J.C."/>
            <person name="St John F."/>
            <person name="Stenlid J."/>
            <person name="Sun H."/>
            <person name="Sun S."/>
            <person name="Syed K."/>
            <person name="Tsang A."/>
            <person name="Wiebenga A."/>
            <person name="Young D."/>
            <person name="Pisabarro A."/>
            <person name="Eastwood D.C."/>
            <person name="Martin F."/>
            <person name="Cullen D."/>
            <person name="Grigoriev I.V."/>
            <person name="Hibbett D.S."/>
        </authorList>
    </citation>
    <scope>NUCLEOTIDE SEQUENCE [LARGE SCALE GENOMIC DNA]</scope>
    <source>
        <strain evidence="3">FP-91666</strain>
    </source>
</reference>
<dbReference type="eggNOG" id="ENOG502STIH">
    <property type="taxonomic scope" value="Eukaryota"/>
</dbReference>
<feature type="compositionally biased region" description="Pro residues" evidence="1">
    <location>
        <begin position="11"/>
        <end position="22"/>
    </location>
</feature>
<dbReference type="KEGG" id="shs:STEHIDRAFT_163756"/>
<feature type="compositionally biased region" description="Low complexity" evidence="1">
    <location>
        <begin position="144"/>
        <end position="153"/>
    </location>
</feature>
<keyword evidence="3" id="KW-1185">Reference proteome</keyword>
<dbReference type="AlphaFoldDB" id="R7RYI6"/>
<dbReference type="EMBL" id="JH687405">
    <property type="protein sequence ID" value="EIM79397.1"/>
    <property type="molecule type" value="Genomic_DNA"/>
</dbReference>
<feature type="compositionally biased region" description="Acidic residues" evidence="1">
    <location>
        <begin position="44"/>
        <end position="53"/>
    </location>
</feature>
<protein>
    <submittedName>
        <fullName evidence="2">Uncharacterized protein</fullName>
    </submittedName>
</protein>
<dbReference type="GeneID" id="18802434"/>
<evidence type="ECO:0000256" key="1">
    <source>
        <dbReference type="SAM" id="MobiDB-lite"/>
    </source>
</evidence>
<evidence type="ECO:0000313" key="3">
    <source>
        <dbReference type="Proteomes" id="UP000053927"/>
    </source>
</evidence>
<dbReference type="OrthoDB" id="2741553at2759"/>
<organism evidence="2 3">
    <name type="scientific">Stereum hirsutum (strain FP-91666)</name>
    <name type="common">White-rot fungus</name>
    <dbReference type="NCBI Taxonomy" id="721885"/>
    <lineage>
        <taxon>Eukaryota</taxon>
        <taxon>Fungi</taxon>
        <taxon>Dikarya</taxon>
        <taxon>Basidiomycota</taxon>
        <taxon>Agaricomycotina</taxon>
        <taxon>Agaricomycetes</taxon>
        <taxon>Russulales</taxon>
        <taxon>Stereaceae</taxon>
        <taxon>Stereum</taxon>
    </lineage>
</organism>
<sequence>MSWQNSHGPPNRFPPSPRPPNIPRQANQRQTPQYRAFQRAPTPEVEDSEEMAVDDESKIALDFQQLRKFFEAMQGWFAKPDFADLATRPSPEDIGQSMAAIQAFLLKWSQMTGTPLSALVPRLCPPPTTVTEVSTQTDAPSPPSSKVSKTSTPNPKPATHGPHEATKSYAAAVGRGPKPKAEVVAALGKAFPLASAAQVINMATKITPASKAHIRHAPRGAAKVLHVTFAA</sequence>
<feature type="compositionally biased region" description="Polar residues" evidence="1">
    <location>
        <begin position="129"/>
        <end position="139"/>
    </location>
</feature>
<dbReference type="RefSeq" id="XP_007311527.1">
    <property type="nucleotide sequence ID" value="XM_007311465.1"/>
</dbReference>
<name>R7RYI6_STEHR</name>
<gene>
    <name evidence="2" type="ORF">STEHIDRAFT_163756</name>
</gene>
<dbReference type="Proteomes" id="UP000053927">
    <property type="component" value="Unassembled WGS sequence"/>
</dbReference>